<dbReference type="Proteomes" id="UP000828390">
    <property type="component" value="Unassembled WGS sequence"/>
</dbReference>
<organism evidence="1 2">
    <name type="scientific">Dreissena polymorpha</name>
    <name type="common">Zebra mussel</name>
    <name type="synonym">Mytilus polymorpha</name>
    <dbReference type="NCBI Taxonomy" id="45954"/>
    <lineage>
        <taxon>Eukaryota</taxon>
        <taxon>Metazoa</taxon>
        <taxon>Spiralia</taxon>
        <taxon>Lophotrochozoa</taxon>
        <taxon>Mollusca</taxon>
        <taxon>Bivalvia</taxon>
        <taxon>Autobranchia</taxon>
        <taxon>Heteroconchia</taxon>
        <taxon>Euheterodonta</taxon>
        <taxon>Imparidentia</taxon>
        <taxon>Neoheterodontei</taxon>
        <taxon>Myida</taxon>
        <taxon>Dreissenoidea</taxon>
        <taxon>Dreissenidae</taxon>
        <taxon>Dreissena</taxon>
    </lineage>
</organism>
<name>A0A9D3Z410_DREPO</name>
<dbReference type="EMBL" id="JAIWYP010000014">
    <property type="protein sequence ID" value="KAH3712393.1"/>
    <property type="molecule type" value="Genomic_DNA"/>
</dbReference>
<keyword evidence="2" id="KW-1185">Reference proteome</keyword>
<dbReference type="PANTHER" id="PTHR14187:SF5">
    <property type="entry name" value="HEAT SHOCK 70 KDA PROTEIN 12A"/>
    <property type="match status" value="1"/>
</dbReference>
<evidence type="ECO:0000313" key="2">
    <source>
        <dbReference type="Proteomes" id="UP000828390"/>
    </source>
</evidence>
<dbReference type="PANTHER" id="PTHR14187">
    <property type="entry name" value="ALPHA KINASE/ELONGATION FACTOR 2 KINASE"/>
    <property type="match status" value="1"/>
</dbReference>
<gene>
    <name evidence="1" type="ORF">DPMN_072093</name>
</gene>
<comment type="caution">
    <text evidence="1">The sequence shown here is derived from an EMBL/GenBank/DDBJ whole genome shotgun (WGS) entry which is preliminary data.</text>
</comment>
<accession>A0A9D3Z410</accession>
<reference evidence="1" key="2">
    <citation type="submission" date="2020-11" db="EMBL/GenBank/DDBJ databases">
        <authorList>
            <person name="McCartney M.A."/>
            <person name="Auch B."/>
            <person name="Kono T."/>
            <person name="Mallez S."/>
            <person name="Becker A."/>
            <person name="Gohl D.M."/>
            <person name="Silverstein K.A.T."/>
            <person name="Koren S."/>
            <person name="Bechman K.B."/>
            <person name="Herman A."/>
            <person name="Abrahante J.E."/>
            <person name="Garbe J."/>
        </authorList>
    </citation>
    <scope>NUCLEOTIDE SEQUENCE</scope>
    <source>
        <strain evidence="1">Duluth1</strain>
        <tissue evidence="1">Whole animal</tissue>
    </source>
</reference>
<dbReference type="AlphaFoldDB" id="A0A9D3Z410"/>
<evidence type="ECO:0000313" key="1">
    <source>
        <dbReference type="EMBL" id="KAH3712393.1"/>
    </source>
</evidence>
<sequence length="134" mass="15045">MAAGKALIVAAIDFGTTYSGWAFSFKHEFESDPTKVSTKIWRESSLLSNKGPTCILINPDGQTLGKFGYEAETYYSELCTKGLQKDYYYFHRFKMMLWDKVMTTDAQVEDASGKLLPALLVFSLSIRLASMVIT</sequence>
<protein>
    <submittedName>
        <fullName evidence="1">Uncharacterized protein</fullName>
    </submittedName>
</protein>
<proteinExistence type="predicted"/>
<reference evidence="1" key="1">
    <citation type="journal article" date="2019" name="bioRxiv">
        <title>The Genome of the Zebra Mussel, Dreissena polymorpha: A Resource for Invasive Species Research.</title>
        <authorList>
            <person name="McCartney M.A."/>
            <person name="Auch B."/>
            <person name="Kono T."/>
            <person name="Mallez S."/>
            <person name="Zhang Y."/>
            <person name="Obille A."/>
            <person name="Becker A."/>
            <person name="Abrahante J.E."/>
            <person name="Garbe J."/>
            <person name="Badalamenti J.P."/>
            <person name="Herman A."/>
            <person name="Mangelson H."/>
            <person name="Liachko I."/>
            <person name="Sullivan S."/>
            <person name="Sone E.D."/>
            <person name="Koren S."/>
            <person name="Silverstein K.A.T."/>
            <person name="Beckman K.B."/>
            <person name="Gohl D.M."/>
        </authorList>
    </citation>
    <scope>NUCLEOTIDE SEQUENCE</scope>
    <source>
        <strain evidence="1">Duluth1</strain>
        <tissue evidence="1">Whole animal</tissue>
    </source>
</reference>
<dbReference type="Gene3D" id="3.30.420.40">
    <property type="match status" value="1"/>
</dbReference>